<dbReference type="EMBL" id="FPKU01000002">
    <property type="protein sequence ID" value="SFZ84355.1"/>
    <property type="molecule type" value="Genomic_DNA"/>
</dbReference>
<reference evidence="3 4" key="1">
    <citation type="submission" date="2016-11" db="EMBL/GenBank/DDBJ databases">
        <authorList>
            <person name="Jaros S."/>
            <person name="Januszkiewicz K."/>
            <person name="Wedrychowicz H."/>
        </authorList>
    </citation>
    <scope>NUCLEOTIDE SEQUENCE [LARGE SCALE GENOMIC DNA]</scope>
    <source>
        <strain evidence="3 4">ATCC 23634</strain>
    </source>
</reference>
<evidence type="ECO:0000313" key="4">
    <source>
        <dbReference type="Proteomes" id="UP000183447"/>
    </source>
</evidence>
<keyword evidence="4" id="KW-1185">Reference proteome</keyword>
<evidence type="ECO:0000256" key="1">
    <source>
        <dbReference type="SAM" id="MobiDB-lite"/>
    </source>
</evidence>
<dbReference type="InterPro" id="IPR027417">
    <property type="entry name" value="P-loop_NTPase"/>
</dbReference>
<evidence type="ECO:0000259" key="2">
    <source>
        <dbReference type="Pfam" id="PF10593"/>
    </source>
</evidence>
<dbReference type="OrthoDB" id="436461at2"/>
<gene>
    <name evidence="3" type="ORF">SAMN02983003_1963</name>
</gene>
<dbReference type="Proteomes" id="UP000183447">
    <property type="component" value="Unassembled WGS sequence"/>
</dbReference>
<dbReference type="InterPro" id="IPR018310">
    <property type="entry name" value="Put_endonuclease_Z1-dom"/>
</dbReference>
<protein>
    <submittedName>
        <fullName evidence="3">Z1 domain-containing protein</fullName>
    </submittedName>
</protein>
<feature type="region of interest" description="Disordered" evidence="1">
    <location>
        <begin position="1"/>
        <end position="25"/>
    </location>
</feature>
<sequence>MTQDNDAAAPRPAQAIPLPATPPNPQMRWVPVQGEEATGVVRRSNVDVASQERLIADAAEILGRGVNPRQPNGSATGLVVGNVQSGKTMSFTTVIGLARDNGFPLVIVIAGTKVNLLNQSHERLEKDLNVHAGDGLPSWKMQKNIQATDAHHEQSIRQAIEAWQDNELEDDERATLILTVLKQRQRLQSLTDLLRRLDLRRVPVLVIDDEADQASLNTRVQQGGESATYTRLRELRDALPCHTYLQYTATPQAPLLINIADVLSPDFPKVLDPGADYVGGQEFFAPGSPYIRDIPPQDIAAGNDPPDSMLEAVRVFFVGLAASLIRDRRRRSMLIHPSRLRADHRQVVQWVTEAKTTWLTALRLPEADPDRIELVEDFRAAYDHLSTTDANLPAFEDVLAKLPRSLRQTTIIEFNTNGRPRTPEINWRDAEGWILVGGQAVDRGFTVDLLTVTYMPRGVGVGNADTLQQRARFFGYKRKYLGICRIWLETVTRSAFEGYVEHENLMRRELKRLETEPSGLNMWRRRFVLDAALQPCRRNVVSDAYFRSTRLGGWTQQRGALIAEALRNANAELLEGFVREFAFVEDIDTYRSDEESQKHFVAREVPLIRVIDMLSDYRLEDPRDTANFTGTLVMLGEALRQAPDATVAVYRMRPRARGARRIVSASGTLEKGFQQGPTRLAGGGYAYPGDTVFAMNDRPTIQIHQFDLARSDGGAVEARAAPLMAIRIPAELAREWLVQLQAGQDDAT</sequence>
<evidence type="ECO:0000313" key="3">
    <source>
        <dbReference type="EMBL" id="SFZ84355.1"/>
    </source>
</evidence>
<dbReference type="AlphaFoldDB" id="A0A1K2HXU5"/>
<accession>A0A1K2HXU5</accession>
<dbReference type="STRING" id="665118.SAMN02983003_1963"/>
<name>A0A1K2HXU5_9HYPH</name>
<dbReference type="SUPFAM" id="SSF52540">
    <property type="entry name" value="P-loop containing nucleoside triphosphate hydrolases"/>
    <property type="match status" value="1"/>
</dbReference>
<dbReference type="Pfam" id="PF10593">
    <property type="entry name" value="Z1"/>
    <property type="match status" value="1"/>
</dbReference>
<organism evidence="3 4">
    <name type="scientific">Devosia enhydra</name>
    <dbReference type="NCBI Taxonomy" id="665118"/>
    <lineage>
        <taxon>Bacteria</taxon>
        <taxon>Pseudomonadati</taxon>
        <taxon>Pseudomonadota</taxon>
        <taxon>Alphaproteobacteria</taxon>
        <taxon>Hyphomicrobiales</taxon>
        <taxon>Devosiaceae</taxon>
        <taxon>Devosia</taxon>
    </lineage>
</organism>
<proteinExistence type="predicted"/>
<feature type="domain" description="Putative endonuclease Z1" evidence="2">
    <location>
        <begin position="308"/>
        <end position="516"/>
    </location>
</feature>